<proteinExistence type="predicted"/>
<dbReference type="GO" id="GO:0003677">
    <property type="term" value="F:DNA binding"/>
    <property type="evidence" value="ECO:0007669"/>
    <property type="project" value="UniProtKB-KW"/>
</dbReference>
<reference evidence="1" key="2">
    <citation type="submission" date="2021-04" db="EMBL/GenBank/DDBJ databases">
        <authorList>
            <person name="Gilroy R."/>
        </authorList>
    </citation>
    <scope>NUCLEOTIDE SEQUENCE</scope>
    <source>
        <strain evidence="1">CHK187-11901</strain>
    </source>
</reference>
<protein>
    <submittedName>
        <fullName evidence="1">Winged helix DNA-binding domain-containing protein</fullName>
    </submittedName>
</protein>
<reference evidence="1" key="1">
    <citation type="journal article" date="2021" name="PeerJ">
        <title>Extensive microbial diversity within the chicken gut microbiome revealed by metagenomics and culture.</title>
        <authorList>
            <person name="Gilroy R."/>
            <person name="Ravi A."/>
            <person name="Getino M."/>
            <person name="Pursley I."/>
            <person name="Horton D.L."/>
            <person name="Alikhan N.F."/>
            <person name="Baker D."/>
            <person name="Gharbi K."/>
            <person name="Hall N."/>
            <person name="Watson M."/>
            <person name="Adriaenssens E.M."/>
            <person name="Foster-Nyarko E."/>
            <person name="Jarju S."/>
            <person name="Secka A."/>
            <person name="Antonio M."/>
            <person name="Oren A."/>
            <person name="Chaudhuri R.R."/>
            <person name="La Ragione R."/>
            <person name="Hildebrand F."/>
            <person name="Pallen M.J."/>
        </authorList>
    </citation>
    <scope>NUCLEOTIDE SEQUENCE</scope>
    <source>
        <strain evidence="1">CHK187-11901</strain>
    </source>
</reference>
<organism evidence="1 2">
    <name type="scientific">Candidatus Merdibacter merdavium</name>
    <dbReference type="NCBI Taxonomy" id="2838692"/>
    <lineage>
        <taxon>Bacteria</taxon>
        <taxon>Bacillati</taxon>
        <taxon>Bacillota</taxon>
        <taxon>Erysipelotrichia</taxon>
        <taxon>Erysipelotrichales</taxon>
        <taxon>Erysipelotrichaceae</taxon>
        <taxon>Merdibacter</taxon>
    </lineage>
</organism>
<gene>
    <name evidence="1" type="ORF">H9702_01025</name>
</gene>
<dbReference type="PANTHER" id="PTHR38479">
    <property type="entry name" value="LMO0824 PROTEIN"/>
    <property type="match status" value="1"/>
</dbReference>
<evidence type="ECO:0000313" key="2">
    <source>
        <dbReference type="Proteomes" id="UP000823896"/>
    </source>
</evidence>
<keyword evidence="1" id="KW-0238">DNA-binding</keyword>
<accession>A0A9D2SVB4</accession>
<dbReference type="InterPro" id="IPR009351">
    <property type="entry name" value="AlkZ-like"/>
</dbReference>
<dbReference type="EMBL" id="DWWM01000005">
    <property type="protein sequence ID" value="HJC35699.1"/>
    <property type="molecule type" value="Genomic_DNA"/>
</dbReference>
<dbReference type="Pfam" id="PF06224">
    <property type="entry name" value="AlkZ-like"/>
    <property type="match status" value="1"/>
</dbReference>
<dbReference type="Proteomes" id="UP000823896">
    <property type="component" value="Unassembled WGS sequence"/>
</dbReference>
<sequence>MELSASAVRAYRLHAHHLDHPVSLDAAAFCGFQNSPAGAWENAAFFRTGMDREALRQALADGRLLETWSFRGAPVVFPQEDADIFLDAMRAQGDEEWIYTHGIIGVLAHMDMTFDELSARLMKEMPALDHKEIQGKAQLDQFLAKRMQRHMDDTQQRLWRMPSLCDPKGIQTMGEAAVSFLLRPCALCGKIVFSQRQKGIPCFTSFNAHVGHPLLVRPFAQRMLMRRFLHAYAPVTLKHFCAWLGCGMSQGRRLWKQIEPELEAVQVLGKTRYVRKEDLPLFMQAIETEDIRILAAHDPYLDARDHEIFAQPEHFRLIWRTVANPGVVLQGGRIIGIWRSRQKGKQTLMHIQLFTQLNDEGKQQLHQRVRQWADFQQKEVIMHIER</sequence>
<dbReference type="AlphaFoldDB" id="A0A9D2SVB4"/>
<dbReference type="PANTHER" id="PTHR38479:SF2">
    <property type="entry name" value="WINGED HELIX DNA-BINDING DOMAIN-CONTAINING PROTEIN"/>
    <property type="match status" value="1"/>
</dbReference>
<name>A0A9D2SVB4_9FIRM</name>
<comment type="caution">
    <text evidence="1">The sequence shown here is derived from an EMBL/GenBank/DDBJ whole genome shotgun (WGS) entry which is preliminary data.</text>
</comment>
<evidence type="ECO:0000313" key="1">
    <source>
        <dbReference type="EMBL" id="HJC35699.1"/>
    </source>
</evidence>